<dbReference type="InterPro" id="IPR027417">
    <property type="entry name" value="P-loop_NTPase"/>
</dbReference>
<dbReference type="Gene3D" id="3.40.50.300">
    <property type="entry name" value="P-loop containing nucleotide triphosphate hydrolases"/>
    <property type="match status" value="1"/>
</dbReference>
<evidence type="ECO:0000259" key="3">
    <source>
        <dbReference type="PROSITE" id="PS50043"/>
    </source>
</evidence>
<dbReference type="PROSITE" id="PS00622">
    <property type="entry name" value="HTH_LUXR_1"/>
    <property type="match status" value="1"/>
</dbReference>
<proteinExistence type="predicted"/>
<dbReference type="InterPro" id="IPR041664">
    <property type="entry name" value="AAA_16"/>
</dbReference>
<dbReference type="GO" id="GO:0006355">
    <property type="term" value="P:regulation of DNA-templated transcription"/>
    <property type="evidence" value="ECO:0007669"/>
    <property type="project" value="InterPro"/>
</dbReference>
<reference evidence="4" key="1">
    <citation type="submission" date="2024-08" db="EMBL/GenBank/DDBJ databases">
        <authorList>
            <person name="Yu S.T."/>
        </authorList>
    </citation>
    <scope>NUCLEOTIDE SEQUENCE</scope>
    <source>
        <strain evidence="4">R33</strain>
    </source>
</reference>
<dbReference type="PANTHER" id="PTHR16305:SF35">
    <property type="entry name" value="TRANSCRIPTIONAL ACTIVATOR DOMAIN"/>
    <property type="match status" value="1"/>
</dbReference>
<evidence type="ECO:0000313" key="4">
    <source>
        <dbReference type="EMBL" id="XDV68521.1"/>
    </source>
</evidence>
<dbReference type="SMART" id="SM00421">
    <property type="entry name" value="HTH_LUXR"/>
    <property type="match status" value="1"/>
</dbReference>
<keyword evidence="1" id="KW-0547">Nucleotide-binding</keyword>
<sequence length="956" mass="101458">MTDEVRGEPVGGFPGRAREVAILRAVLAGEGGTWCVAVTGEPGIGKSRLLTELGKLADTAGWTVRSARAAEFESHIPFGVFVNALDDQLAELGPERLAALGQQQLALLATVFPAIPAAGPADLVDAERYRLHRAVRALLELVAEPSGLVLVFDDLHWADEGSVELLDHLLRHPPQARLVLALAGRPRQTSLRLWHALSRAATDGGAELLELAPLSQADADHVMPEGLGRSRREELYQASGGNPFYLEALVRAGERGIAVGDTALHPDGAIPVAVHAVLAAELAALTPQERVVAHAAAVVGDDFEADSLAETAAMDGGSVLTALDRLAERDLVRLDGTTGRFRYRHPLVRSVAYQDAGPGWRLQAHGRAASALRSRGAPPAEFARHVERSAVRGDLEAVAALTEAAEATMHTTPATAGHFLRAAIRLLPDSESATPQRLILLGRLAHALGATGDLRQARETMHEVLRLLPAELTQIRAQTARACATVEQILGRYTEARAMLHSEWRRVEGVDAHSAAVLLVALVAGESVEREHGQDRVAEAIAAARQVGDPMLLATALSAATLIDRRADRLDEAAALLDALPDSDLVRDIDAAFWLSWSEVSADRLMSASRHMSRGLQLARASRQSHKIALLTAIRGMVHAYLGELAAATTCFDDSLESAELTGSEELRVMALTFGCWITTWRGDLAEAIRLGKEAIVVDDQATAMSSWRSGQAEAMLAQAMLHSGDPHACIELLLTSGGGTELPSVGLRTRPLVYLMLTEAEVAAGRVAAAAAWADRAEDAAGQLELPLRTAMAQQARAIATLPTDPAAAAPLAVAAANTFGQIGAAVEAGRAHLLAASAFGSSGAIDQARAHLVSARALFTRCDAQLFLPQVAREERRLNARGPRPESGVERFDLTAREVEIVNLASDGLTNREIGLRLHLSPKTVEVHLGRAYAKVGVSGRAALAGVWAAATRD</sequence>
<dbReference type="PROSITE" id="PS50043">
    <property type="entry name" value="HTH_LUXR_2"/>
    <property type="match status" value="1"/>
</dbReference>
<dbReference type="GO" id="GO:0004016">
    <property type="term" value="F:adenylate cyclase activity"/>
    <property type="evidence" value="ECO:0007669"/>
    <property type="project" value="TreeGrafter"/>
</dbReference>
<dbReference type="GO" id="GO:0005524">
    <property type="term" value="F:ATP binding"/>
    <property type="evidence" value="ECO:0007669"/>
    <property type="project" value="UniProtKB-KW"/>
</dbReference>
<evidence type="ECO:0000256" key="2">
    <source>
        <dbReference type="ARBA" id="ARBA00022840"/>
    </source>
</evidence>
<keyword evidence="2" id="KW-0067">ATP-binding</keyword>
<evidence type="ECO:0000256" key="1">
    <source>
        <dbReference type="ARBA" id="ARBA00022741"/>
    </source>
</evidence>
<organism evidence="4">
    <name type="scientific">Streptomyces sp. R33</name>
    <dbReference type="NCBI Taxonomy" id="3238629"/>
    <lineage>
        <taxon>Bacteria</taxon>
        <taxon>Bacillati</taxon>
        <taxon>Actinomycetota</taxon>
        <taxon>Actinomycetes</taxon>
        <taxon>Kitasatosporales</taxon>
        <taxon>Streptomycetaceae</taxon>
        <taxon>Streptomyces</taxon>
    </lineage>
</organism>
<dbReference type="SUPFAM" id="SSF52540">
    <property type="entry name" value="P-loop containing nucleoside triphosphate hydrolases"/>
    <property type="match status" value="1"/>
</dbReference>
<dbReference type="Pfam" id="PF13191">
    <property type="entry name" value="AAA_16"/>
    <property type="match status" value="1"/>
</dbReference>
<dbReference type="Pfam" id="PF00196">
    <property type="entry name" value="GerE"/>
    <property type="match status" value="1"/>
</dbReference>
<dbReference type="RefSeq" id="WP_369780024.1">
    <property type="nucleotide sequence ID" value="NZ_CP165727.1"/>
</dbReference>
<dbReference type="Gene3D" id="1.25.40.10">
    <property type="entry name" value="Tetratricopeptide repeat domain"/>
    <property type="match status" value="1"/>
</dbReference>
<dbReference type="InterPro" id="IPR016032">
    <property type="entry name" value="Sig_transdc_resp-reg_C-effctor"/>
</dbReference>
<name>A0AB39YFM0_9ACTN</name>
<dbReference type="InterPro" id="IPR000792">
    <property type="entry name" value="Tscrpt_reg_LuxR_C"/>
</dbReference>
<dbReference type="CDD" id="cd06170">
    <property type="entry name" value="LuxR_C_like"/>
    <property type="match status" value="1"/>
</dbReference>
<dbReference type="PANTHER" id="PTHR16305">
    <property type="entry name" value="TESTICULAR SOLUBLE ADENYLYL CYCLASE"/>
    <property type="match status" value="1"/>
</dbReference>
<gene>
    <name evidence="4" type="ORF">AB5J51_39365</name>
</gene>
<dbReference type="GO" id="GO:0003677">
    <property type="term" value="F:DNA binding"/>
    <property type="evidence" value="ECO:0007669"/>
    <property type="project" value="InterPro"/>
</dbReference>
<dbReference type="GO" id="GO:0005737">
    <property type="term" value="C:cytoplasm"/>
    <property type="evidence" value="ECO:0007669"/>
    <property type="project" value="TreeGrafter"/>
</dbReference>
<dbReference type="InterPro" id="IPR011990">
    <property type="entry name" value="TPR-like_helical_dom_sf"/>
</dbReference>
<dbReference type="PRINTS" id="PR00038">
    <property type="entry name" value="HTHLUXR"/>
</dbReference>
<feature type="domain" description="HTH luxR-type" evidence="3">
    <location>
        <begin position="889"/>
        <end position="955"/>
    </location>
</feature>
<dbReference type="SUPFAM" id="SSF46894">
    <property type="entry name" value="C-terminal effector domain of the bipartite response regulators"/>
    <property type="match status" value="1"/>
</dbReference>
<accession>A0AB39YFM0</accession>
<dbReference type="InterPro" id="IPR036388">
    <property type="entry name" value="WH-like_DNA-bd_sf"/>
</dbReference>
<dbReference type="AlphaFoldDB" id="A0AB39YFM0"/>
<dbReference type="EMBL" id="CP165727">
    <property type="protein sequence ID" value="XDV68521.1"/>
    <property type="molecule type" value="Genomic_DNA"/>
</dbReference>
<dbReference type="Gene3D" id="1.10.10.10">
    <property type="entry name" value="Winged helix-like DNA-binding domain superfamily/Winged helix DNA-binding domain"/>
    <property type="match status" value="1"/>
</dbReference>
<protein>
    <submittedName>
        <fullName evidence="4">AAA family ATPase</fullName>
    </submittedName>
</protein>
<dbReference type="SUPFAM" id="SSF48452">
    <property type="entry name" value="TPR-like"/>
    <property type="match status" value="1"/>
</dbReference>